<dbReference type="InterPro" id="IPR001424">
    <property type="entry name" value="SOD_Cu_Zn_dom"/>
</dbReference>
<accession>A0A507BWU9</accession>
<dbReference type="GeneID" id="42006095"/>
<keyword evidence="5" id="KW-1185">Reference proteome</keyword>
<dbReference type="Proteomes" id="UP000319731">
    <property type="component" value="Unassembled WGS sequence"/>
</dbReference>
<dbReference type="SUPFAM" id="SSF49329">
    <property type="entry name" value="Cu,Zn superoxide dismutase-like"/>
    <property type="match status" value="1"/>
</dbReference>
<feature type="region of interest" description="Disordered" evidence="1">
    <location>
        <begin position="161"/>
        <end position="274"/>
    </location>
</feature>
<feature type="signal peptide" evidence="2">
    <location>
        <begin position="1"/>
        <end position="19"/>
    </location>
</feature>
<dbReference type="InterPro" id="IPR036423">
    <property type="entry name" value="SOD-like_Cu/Zn_dom_sf"/>
</dbReference>
<organism evidence="4 5">
    <name type="scientific">Synchytrium microbalum</name>
    <dbReference type="NCBI Taxonomy" id="1806994"/>
    <lineage>
        <taxon>Eukaryota</taxon>
        <taxon>Fungi</taxon>
        <taxon>Fungi incertae sedis</taxon>
        <taxon>Chytridiomycota</taxon>
        <taxon>Chytridiomycota incertae sedis</taxon>
        <taxon>Chytridiomycetes</taxon>
        <taxon>Synchytriales</taxon>
        <taxon>Synchytriaceae</taxon>
        <taxon>Synchytrium</taxon>
    </lineage>
</organism>
<dbReference type="AlphaFoldDB" id="A0A507BWU9"/>
<feature type="compositionally biased region" description="Low complexity" evidence="1">
    <location>
        <begin position="237"/>
        <end position="271"/>
    </location>
</feature>
<evidence type="ECO:0000313" key="5">
    <source>
        <dbReference type="Proteomes" id="UP000319731"/>
    </source>
</evidence>
<protein>
    <recommendedName>
        <fullName evidence="3">Superoxide dismutase copper/zinc binding domain-containing protein</fullName>
    </recommendedName>
</protein>
<dbReference type="GO" id="GO:0006801">
    <property type="term" value="P:superoxide metabolic process"/>
    <property type="evidence" value="ECO:0007669"/>
    <property type="project" value="InterPro"/>
</dbReference>
<gene>
    <name evidence="4" type="ORF">SmJEL517_g04870</name>
</gene>
<sequence length="495" mass="50386">MKVLIASLVSSVLSVPVMSQMVASLNVGGKGVGGSVKFTASGNNAVQILAQVTGLQGLDINNIYPWHIHVNAISGTDCASAGGHLNLLNVAETGTTCTEDPAQFATNCVTGNMAGKFGALSQAGSKSGIDHTFTLQDLVGRSVVVHTDDTAKTRLACGTITGNPGQTAAGKNATAVNNGGAKNGTAKGTATSPNPNAGAKAQNGAKASPAAQNNKAAASPAPKQNANVKASEAAQNVKASPAAKKTAAVKASPAAQKPAAANNGNGNAKPTPKVKRGRLVATFNGMNGIGGILFQASADKGTTTRIKAAVTCHFSKLGIDEDAVVCTEDAATFVTNYATGNLAGKFGMMSNAGSKTGIDHTFGLNDIRGLSVFIHKTDTAKARLACANIMDEPTAVPFGNGDTNLSPAFGSPKPSPSFGNGRAASPNFKALASPTPSMNNNGYQPKRSPYPSNGDYSVFWQQQGCITYSFKPCKGIIKVFTCDLTSESFSNAEKE</sequence>
<feature type="chain" id="PRO_5021317174" description="Superoxide dismutase copper/zinc binding domain-containing protein" evidence="2">
    <location>
        <begin position="20"/>
        <end position="495"/>
    </location>
</feature>
<evidence type="ECO:0000313" key="4">
    <source>
        <dbReference type="EMBL" id="TPX31922.1"/>
    </source>
</evidence>
<dbReference type="EMBL" id="QEAO01000037">
    <property type="protein sequence ID" value="TPX31922.1"/>
    <property type="molecule type" value="Genomic_DNA"/>
</dbReference>
<dbReference type="PANTHER" id="PTHR10003">
    <property type="entry name" value="SUPEROXIDE DISMUTASE CU-ZN -RELATED"/>
    <property type="match status" value="1"/>
</dbReference>
<feature type="compositionally biased region" description="Low complexity" evidence="1">
    <location>
        <begin position="167"/>
        <end position="227"/>
    </location>
</feature>
<dbReference type="InterPro" id="IPR024134">
    <property type="entry name" value="SOD_Cu/Zn_/chaperone"/>
</dbReference>
<dbReference type="Gene3D" id="2.60.40.200">
    <property type="entry name" value="Superoxide dismutase, copper/zinc binding domain"/>
    <property type="match status" value="2"/>
</dbReference>
<dbReference type="GO" id="GO:0005507">
    <property type="term" value="F:copper ion binding"/>
    <property type="evidence" value="ECO:0007669"/>
    <property type="project" value="InterPro"/>
</dbReference>
<feature type="domain" description="Superoxide dismutase copper/zinc binding" evidence="3">
    <location>
        <begin position="32"/>
        <end position="167"/>
    </location>
</feature>
<dbReference type="RefSeq" id="XP_031023233.1">
    <property type="nucleotide sequence ID" value="XM_031170798.1"/>
</dbReference>
<keyword evidence="2" id="KW-0732">Signal</keyword>
<evidence type="ECO:0000256" key="1">
    <source>
        <dbReference type="SAM" id="MobiDB-lite"/>
    </source>
</evidence>
<reference evidence="4 5" key="1">
    <citation type="journal article" date="2019" name="Sci. Rep.">
        <title>Comparative genomics of chytrid fungi reveal insights into the obligate biotrophic and pathogenic lifestyle of Synchytrium endobioticum.</title>
        <authorList>
            <person name="van de Vossenberg B.T.L.H."/>
            <person name="Warris S."/>
            <person name="Nguyen H.D.T."/>
            <person name="van Gent-Pelzer M.P.E."/>
            <person name="Joly D.L."/>
            <person name="van de Geest H.C."/>
            <person name="Bonants P.J.M."/>
            <person name="Smith D.S."/>
            <person name="Levesque C.A."/>
            <person name="van der Lee T.A.J."/>
        </authorList>
    </citation>
    <scope>NUCLEOTIDE SEQUENCE [LARGE SCALE GENOMIC DNA]</scope>
    <source>
        <strain evidence="4 5">JEL517</strain>
    </source>
</reference>
<comment type="caution">
    <text evidence="4">The sequence shown here is derived from an EMBL/GenBank/DDBJ whole genome shotgun (WGS) entry which is preliminary data.</text>
</comment>
<evidence type="ECO:0000259" key="3">
    <source>
        <dbReference type="Pfam" id="PF00080"/>
    </source>
</evidence>
<proteinExistence type="predicted"/>
<name>A0A507BWU9_9FUNG</name>
<dbReference type="Pfam" id="PF00080">
    <property type="entry name" value="Sod_Cu"/>
    <property type="match status" value="1"/>
</dbReference>
<evidence type="ECO:0000256" key="2">
    <source>
        <dbReference type="SAM" id="SignalP"/>
    </source>
</evidence>
<dbReference type="OrthoDB" id="159229at2759"/>